<feature type="compositionally biased region" description="Polar residues" evidence="1">
    <location>
        <begin position="470"/>
        <end position="479"/>
    </location>
</feature>
<feature type="region of interest" description="Disordered" evidence="1">
    <location>
        <begin position="366"/>
        <end position="411"/>
    </location>
</feature>
<dbReference type="Proteomes" id="UP000887226">
    <property type="component" value="Unassembled WGS sequence"/>
</dbReference>
<evidence type="ECO:0000313" key="3">
    <source>
        <dbReference type="Proteomes" id="UP000887226"/>
    </source>
</evidence>
<comment type="caution">
    <text evidence="2">The sequence shown here is derived from an EMBL/GenBank/DDBJ whole genome shotgun (WGS) entry which is preliminary data.</text>
</comment>
<evidence type="ECO:0000256" key="1">
    <source>
        <dbReference type="SAM" id="MobiDB-lite"/>
    </source>
</evidence>
<feature type="compositionally biased region" description="Polar residues" evidence="1">
    <location>
        <begin position="398"/>
        <end position="411"/>
    </location>
</feature>
<keyword evidence="3" id="KW-1185">Reference proteome</keyword>
<feature type="region of interest" description="Disordered" evidence="1">
    <location>
        <begin position="315"/>
        <end position="353"/>
    </location>
</feature>
<dbReference type="AlphaFoldDB" id="A0A9P8CI67"/>
<dbReference type="OrthoDB" id="5417386at2759"/>
<sequence length="780" mass="86016">MASPSQSEFESSLDASLFIDRELSTARDQKRYRNSIMFNAPTSEFRRQPLVSTNGAHESLGEWRSGDGAASALRGSEDGPSDIRRYRQSDRDGMLALAEFLRTKEPPPHNNEFTPLQNKKCQDAKIVSFKIFGRKKSVRRKSMHGLMRLPDSAVSAKTNSGVRYLAISIPEEHDPLFNISSPFQQNFVQKANQALPKSGAVVVLKPFVSLPPVGENVQRKRGVYPGRGRKDSRVVIADHAPPKSSQHGIADAMPTKNSQVTIADPVPLKNTEEFGKEDTKMLEQLYAQIQLANLQKNANGTAKPKMPYISIPPTGTPIRDSQRTDPRHSGGTVYGTSSFKTKSRKHSRNISSVSISPSISQVISASLGHRPQKSSLSGYRQEPGLTDDDDDGEVTFGRSMQTDMTNRSPVTPTFFGTAQVIRTYKRSLRDGEASTCVPELLPQPDSMPSEQINGVATNEHLREIEPLNVKSKSGSTTETQKSRQERVKARKAKDMAALRERSNNNSRDSRFSLDELSHPVTFFKTNDLPSQDEMYSPNKFPSPKPAVPPKSNARLSIHKCNSSYLSGIMVVAESPPYTGFVRESDLVLPRPAKTTAKKVASFTNPLSTSTSAVEDTGMPITQSLLSLGSYASELSPDTLQPPTPCTVTNTSITTLQTHRDERRTRRNTVLRQKELDARIRRLEHDNLVMLATLRRMARGYGGLSTLLASGSPAGERAYYDGMTAGNGGLVPLMRELQGVAGRVSNECAKRDDRVLGYKRVREDGEGGIHRGNAEDMWAIF</sequence>
<organism evidence="2 3">
    <name type="scientific">Calycina marina</name>
    <dbReference type="NCBI Taxonomy" id="1763456"/>
    <lineage>
        <taxon>Eukaryota</taxon>
        <taxon>Fungi</taxon>
        <taxon>Dikarya</taxon>
        <taxon>Ascomycota</taxon>
        <taxon>Pezizomycotina</taxon>
        <taxon>Leotiomycetes</taxon>
        <taxon>Helotiales</taxon>
        <taxon>Pezizellaceae</taxon>
        <taxon>Calycina</taxon>
    </lineage>
</organism>
<feature type="compositionally biased region" description="Basic and acidic residues" evidence="1">
    <location>
        <begin position="480"/>
        <end position="511"/>
    </location>
</feature>
<evidence type="ECO:0000313" key="2">
    <source>
        <dbReference type="EMBL" id="KAG9248054.1"/>
    </source>
</evidence>
<reference evidence="2" key="1">
    <citation type="journal article" date="2021" name="IMA Fungus">
        <title>Genomic characterization of three marine fungi, including Emericellopsis atlantica sp. nov. with signatures of a generalist lifestyle and marine biomass degradation.</title>
        <authorList>
            <person name="Hagestad O.C."/>
            <person name="Hou L."/>
            <person name="Andersen J.H."/>
            <person name="Hansen E.H."/>
            <person name="Altermark B."/>
            <person name="Li C."/>
            <person name="Kuhnert E."/>
            <person name="Cox R.J."/>
            <person name="Crous P.W."/>
            <person name="Spatafora J.W."/>
            <person name="Lail K."/>
            <person name="Amirebrahimi M."/>
            <person name="Lipzen A."/>
            <person name="Pangilinan J."/>
            <person name="Andreopoulos W."/>
            <person name="Hayes R.D."/>
            <person name="Ng V."/>
            <person name="Grigoriev I.V."/>
            <person name="Jackson S.A."/>
            <person name="Sutton T.D.S."/>
            <person name="Dobson A.D.W."/>
            <person name="Rama T."/>
        </authorList>
    </citation>
    <scope>NUCLEOTIDE SEQUENCE</scope>
    <source>
        <strain evidence="2">TRa3180A</strain>
    </source>
</reference>
<proteinExistence type="predicted"/>
<feature type="region of interest" description="Disordered" evidence="1">
    <location>
        <begin position="56"/>
        <end position="82"/>
    </location>
</feature>
<feature type="region of interest" description="Disordered" evidence="1">
    <location>
        <begin position="459"/>
        <end position="511"/>
    </location>
</feature>
<accession>A0A9P8CI67</accession>
<protein>
    <submittedName>
        <fullName evidence="2">Uncharacterized protein</fullName>
    </submittedName>
</protein>
<dbReference type="EMBL" id="MU253757">
    <property type="protein sequence ID" value="KAG9248054.1"/>
    <property type="molecule type" value="Genomic_DNA"/>
</dbReference>
<gene>
    <name evidence="2" type="ORF">BJ878DRAFT_476839</name>
</gene>
<name>A0A9P8CI67_9HELO</name>